<evidence type="ECO:0000256" key="11">
    <source>
        <dbReference type="ARBA" id="ARBA00022915"/>
    </source>
</evidence>
<dbReference type="InterPro" id="IPR011650">
    <property type="entry name" value="Peptidase_M20_dimer"/>
</dbReference>
<keyword evidence="13" id="KW-0170">Cobalt</keyword>
<dbReference type="SUPFAM" id="SSF53187">
    <property type="entry name" value="Zn-dependent exopeptidases"/>
    <property type="match status" value="1"/>
</dbReference>
<dbReference type="PANTHER" id="PTHR43808">
    <property type="entry name" value="ACETYLORNITHINE DEACETYLASE"/>
    <property type="match status" value="1"/>
</dbReference>
<evidence type="ECO:0000256" key="4">
    <source>
        <dbReference type="ARBA" id="ARBA00011738"/>
    </source>
</evidence>
<evidence type="ECO:0000313" key="18">
    <source>
        <dbReference type="Proteomes" id="UP000786183"/>
    </source>
</evidence>
<evidence type="ECO:0000256" key="15">
    <source>
        <dbReference type="NCBIfam" id="TIGR01246"/>
    </source>
</evidence>
<organism evidence="17 18">
    <name type="scientific">Campylobacter canadensis</name>
    <dbReference type="NCBI Taxonomy" id="449520"/>
    <lineage>
        <taxon>Bacteria</taxon>
        <taxon>Pseudomonadati</taxon>
        <taxon>Campylobacterota</taxon>
        <taxon>Epsilonproteobacteria</taxon>
        <taxon>Campylobacterales</taxon>
        <taxon>Campylobacteraceae</taxon>
        <taxon>Campylobacter</taxon>
    </lineage>
</organism>
<evidence type="ECO:0000256" key="9">
    <source>
        <dbReference type="ARBA" id="ARBA00022801"/>
    </source>
</evidence>
<dbReference type="RefSeq" id="WP_224325536.1">
    <property type="nucleotide sequence ID" value="NZ_JACGBB010000024.1"/>
</dbReference>
<dbReference type="InterPro" id="IPR005941">
    <property type="entry name" value="DapE_proteobac"/>
</dbReference>
<comment type="cofactor">
    <cofactor evidence="1">
        <name>Zn(2+)</name>
        <dbReference type="ChEBI" id="CHEBI:29105"/>
    </cofactor>
</comment>
<dbReference type="PROSITE" id="PS00758">
    <property type="entry name" value="ARGE_DAPE_CPG2_1"/>
    <property type="match status" value="1"/>
</dbReference>
<proteinExistence type="inferred from homology"/>
<keyword evidence="7" id="KW-0028">Amino-acid biosynthesis</keyword>
<dbReference type="NCBIfam" id="TIGR01246">
    <property type="entry name" value="dapE_proteo"/>
    <property type="match status" value="1"/>
</dbReference>
<reference evidence="17 18" key="1">
    <citation type="submission" date="2020-07" db="EMBL/GenBank/DDBJ databases">
        <title>Transfer of Campylobacter canadensis to the novel genus Avispirillum gen. nov., that also includes two novel species recovered from migratory waterfowl: Avispirillum anseris sp. nov. and Avispirillum brantae sp. nov.</title>
        <authorList>
            <person name="Miller W.G."/>
            <person name="Chapman M.H."/>
            <person name="Yee E."/>
            <person name="Inglis G.D."/>
        </authorList>
    </citation>
    <scope>NUCLEOTIDE SEQUENCE [LARGE SCALE GENOMIC DNA]</scope>
    <source>
        <strain evidence="17 18">L283</strain>
    </source>
</reference>
<evidence type="ECO:0000313" key="17">
    <source>
        <dbReference type="EMBL" id="MBZ7988007.1"/>
    </source>
</evidence>
<comment type="similarity">
    <text evidence="3">Belongs to the peptidase M20A family. DapE subfamily.</text>
</comment>
<dbReference type="Proteomes" id="UP000786183">
    <property type="component" value="Unassembled WGS sequence"/>
</dbReference>
<evidence type="ECO:0000259" key="16">
    <source>
        <dbReference type="Pfam" id="PF07687"/>
    </source>
</evidence>
<dbReference type="InterPro" id="IPR001261">
    <property type="entry name" value="ArgE/DapE_CS"/>
</dbReference>
<gene>
    <name evidence="17" type="primary">dapE</name>
    <name evidence="17" type="ORF">AVCANL283_07875</name>
</gene>
<dbReference type="InterPro" id="IPR050072">
    <property type="entry name" value="Peptidase_M20A"/>
</dbReference>
<dbReference type="InterPro" id="IPR036264">
    <property type="entry name" value="Bact_exopeptidase_dim_dom"/>
</dbReference>
<comment type="pathway">
    <text evidence="2">Amino-acid biosynthesis; L-lysine biosynthesis via DAP pathway; LL-2,6-diaminopimelate from (S)-tetrahydrodipicolinate (succinylase route): step 3/3.</text>
</comment>
<feature type="domain" description="Peptidase M20 dimerisation" evidence="16">
    <location>
        <begin position="167"/>
        <end position="268"/>
    </location>
</feature>
<evidence type="ECO:0000256" key="6">
    <source>
        <dbReference type="ARBA" id="ARBA00022391"/>
    </source>
</evidence>
<keyword evidence="18" id="KW-1185">Reference proteome</keyword>
<sequence length="367" mass="40543">MLKDLFLRLLSEESVTPNAANCLKIAQEFLSDFNVQYFNKNDVSNLLLSKEVNSSGVHLAFCGHIDVVPAGNGWEYDAFKPTIKDDLIIARGTQDMKSGVAAFLCAIKECKDFSKDIRKISVILTSDEEGDAIYGTKYVLENIKDMPDIAIVAEPTSENVFADTIKVGRRGSIHAYIKIKGTQGHAAYPSKCINPVHLGASFLEKIAAYDLDKGNEFFEPSKIVVLNLSAGIGAQNVTPSEFNIHCNVRNSTLSTKQDFENYLLKHLKGLDYELKIAQGSIPFFTDTNNSLIKNLVKSVEKVANIKAALNTKGGTSDARFLAQYGVKVCELGVINNKIHAANESVNFKEVLELKNIFLDFLRSYKND</sequence>
<name>A0ABS7WTC5_9BACT</name>
<dbReference type="PROSITE" id="PS00759">
    <property type="entry name" value="ARGE_DAPE_CPG2_2"/>
    <property type="match status" value="1"/>
</dbReference>
<comment type="catalytic activity">
    <reaction evidence="14">
        <text>N-succinyl-(2S,6S)-2,6-diaminopimelate + H2O = (2S,6S)-2,6-diaminopimelate + succinate</text>
        <dbReference type="Rhea" id="RHEA:22608"/>
        <dbReference type="ChEBI" id="CHEBI:15377"/>
        <dbReference type="ChEBI" id="CHEBI:30031"/>
        <dbReference type="ChEBI" id="CHEBI:57609"/>
        <dbReference type="ChEBI" id="CHEBI:58087"/>
        <dbReference type="EC" id="3.5.1.18"/>
    </reaction>
</comment>
<evidence type="ECO:0000256" key="7">
    <source>
        <dbReference type="ARBA" id="ARBA00022605"/>
    </source>
</evidence>
<comment type="subunit">
    <text evidence="4">Homodimer.</text>
</comment>
<protein>
    <recommendedName>
        <fullName evidence="6 15">Succinyl-diaminopimelate desuccinylase</fullName>
        <ecNumber evidence="5 15">3.5.1.18</ecNumber>
    </recommendedName>
</protein>
<dbReference type="EC" id="3.5.1.18" evidence="5 15"/>
<keyword evidence="9 17" id="KW-0378">Hydrolase</keyword>
<evidence type="ECO:0000256" key="5">
    <source>
        <dbReference type="ARBA" id="ARBA00011921"/>
    </source>
</evidence>
<evidence type="ECO:0000256" key="3">
    <source>
        <dbReference type="ARBA" id="ARBA00006746"/>
    </source>
</evidence>
<dbReference type="EMBL" id="JACGBB010000024">
    <property type="protein sequence ID" value="MBZ7988007.1"/>
    <property type="molecule type" value="Genomic_DNA"/>
</dbReference>
<dbReference type="Pfam" id="PF01546">
    <property type="entry name" value="Peptidase_M20"/>
    <property type="match status" value="1"/>
</dbReference>
<keyword evidence="8" id="KW-0479">Metal-binding</keyword>
<dbReference type="PANTHER" id="PTHR43808:SF31">
    <property type="entry name" value="N-ACETYL-L-CITRULLINE DEACETYLASE"/>
    <property type="match status" value="1"/>
</dbReference>
<evidence type="ECO:0000256" key="13">
    <source>
        <dbReference type="ARBA" id="ARBA00023285"/>
    </source>
</evidence>
<evidence type="ECO:0000256" key="8">
    <source>
        <dbReference type="ARBA" id="ARBA00022723"/>
    </source>
</evidence>
<dbReference type="GO" id="GO:0009014">
    <property type="term" value="F:succinyl-diaminopimelate desuccinylase activity"/>
    <property type="evidence" value="ECO:0007669"/>
    <property type="project" value="UniProtKB-EC"/>
</dbReference>
<evidence type="ECO:0000256" key="14">
    <source>
        <dbReference type="ARBA" id="ARBA00051301"/>
    </source>
</evidence>
<keyword evidence="12" id="KW-0457">Lysine biosynthesis</keyword>
<dbReference type="NCBIfam" id="NF009557">
    <property type="entry name" value="PRK13009.1"/>
    <property type="match status" value="1"/>
</dbReference>
<dbReference type="SUPFAM" id="SSF55031">
    <property type="entry name" value="Bacterial exopeptidase dimerisation domain"/>
    <property type="match status" value="1"/>
</dbReference>
<evidence type="ECO:0000256" key="12">
    <source>
        <dbReference type="ARBA" id="ARBA00023154"/>
    </source>
</evidence>
<dbReference type="Pfam" id="PF07687">
    <property type="entry name" value="M20_dimer"/>
    <property type="match status" value="1"/>
</dbReference>
<evidence type="ECO:0000256" key="1">
    <source>
        <dbReference type="ARBA" id="ARBA00001947"/>
    </source>
</evidence>
<dbReference type="Gene3D" id="3.40.630.10">
    <property type="entry name" value="Zn peptidases"/>
    <property type="match status" value="2"/>
</dbReference>
<accession>A0ABS7WTC5</accession>
<keyword evidence="11" id="KW-0220">Diaminopimelate biosynthesis</keyword>
<keyword evidence="10" id="KW-0862">Zinc</keyword>
<evidence type="ECO:0000256" key="10">
    <source>
        <dbReference type="ARBA" id="ARBA00022833"/>
    </source>
</evidence>
<evidence type="ECO:0000256" key="2">
    <source>
        <dbReference type="ARBA" id="ARBA00005130"/>
    </source>
</evidence>
<dbReference type="InterPro" id="IPR002933">
    <property type="entry name" value="Peptidase_M20"/>
</dbReference>
<comment type="caution">
    <text evidence="17">The sequence shown here is derived from an EMBL/GenBank/DDBJ whole genome shotgun (WGS) entry which is preliminary data.</text>
</comment>